<dbReference type="InterPro" id="IPR037171">
    <property type="entry name" value="NagB/RpiA_transferase-like"/>
</dbReference>
<evidence type="ECO:0000259" key="1">
    <source>
        <dbReference type="Pfam" id="PF01182"/>
    </source>
</evidence>
<proteinExistence type="predicted"/>
<dbReference type="SUPFAM" id="SSF100950">
    <property type="entry name" value="NagB/RpiA/CoA transferase-like"/>
    <property type="match status" value="1"/>
</dbReference>
<dbReference type="EMBL" id="MHUH01000003">
    <property type="protein sequence ID" value="OHA74435.1"/>
    <property type="molecule type" value="Genomic_DNA"/>
</dbReference>
<protein>
    <recommendedName>
        <fullName evidence="1">Glucosamine/galactosamine-6-phosphate isomerase domain-containing protein</fullName>
    </recommendedName>
</protein>
<dbReference type="InterPro" id="IPR039104">
    <property type="entry name" value="6PGL"/>
</dbReference>
<dbReference type="Pfam" id="PF01182">
    <property type="entry name" value="Glucosamine_iso"/>
    <property type="match status" value="1"/>
</dbReference>
<sequence>MKVSKSASREAAMRKAITRLNKCLRSATRKQVLLMLSGGSALELAAGIDMRHIGKHITIAALDERYSRDPAVNNFSQITETEFYKKAERKGVDCIDTRIYRRISLYGLARKFERGLRGWKKKHPAGRVIITQGIGEDGHTAGILPYREHPKKFAQLFERSSRWVVGYNATKGKNKYPRRVTVTLPFLREQVDCVVVYATGSKKRGALRRVFAEKGNLAKTPARVIRQMKNVFLFTDIP</sequence>
<dbReference type="GO" id="GO:0005975">
    <property type="term" value="P:carbohydrate metabolic process"/>
    <property type="evidence" value="ECO:0007669"/>
    <property type="project" value="InterPro"/>
</dbReference>
<feature type="domain" description="Glucosamine/galactosamine-6-phosphate isomerase" evidence="1">
    <location>
        <begin position="9"/>
        <end position="228"/>
    </location>
</feature>
<reference evidence="2 3" key="1">
    <citation type="journal article" date="2016" name="Nat. Commun.">
        <title>Thousands of microbial genomes shed light on interconnected biogeochemical processes in an aquifer system.</title>
        <authorList>
            <person name="Anantharaman K."/>
            <person name="Brown C.T."/>
            <person name="Hug L.A."/>
            <person name="Sharon I."/>
            <person name="Castelle C.J."/>
            <person name="Probst A.J."/>
            <person name="Thomas B.C."/>
            <person name="Singh A."/>
            <person name="Wilkins M.J."/>
            <person name="Karaoz U."/>
            <person name="Brodie E.L."/>
            <person name="Williams K.H."/>
            <person name="Hubbard S.S."/>
            <person name="Banfield J.F."/>
        </authorList>
    </citation>
    <scope>NUCLEOTIDE SEQUENCE [LARGE SCALE GENOMIC DNA]</scope>
</reference>
<dbReference type="PANTHER" id="PTHR11054">
    <property type="entry name" value="6-PHOSPHOGLUCONOLACTONASE"/>
    <property type="match status" value="1"/>
</dbReference>
<dbReference type="AlphaFoldDB" id="A0A1G2RNI6"/>
<gene>
    <name evidence="2" type="ORF">A2940_02220</name>
</gene>
<dbReference type="PANTHER" id="PTHR11054:SF0">
    <property type="entry name" value="6-PHOSPHOGLUCONOLACTONASE"/>
    <property type="match status" value="1"/>
</dbReference>
<dbReference type="Gene3D" id="3.40.50.1360">
    <property type="match status" value="1"/>
</dbReference>
<dbReference type="InterPro" id="IPR006148">
    <property type="entry name" value="Glc/Gal-6P_isomerase"/>
</dbReference>
<evidence type="ECO:0000313" key="2">
    <source>
        <dbReference type="EMBL" id="OHA74435.1"/>
    </source>
</evidence>
<accession>A0A1G2RNI6</accession>
<comment type="caution">
    <text evidence="2">The sequence shown here is derived from an EMBL/GenBank/DDBJ whole genome shotgun (WGS) entry which is preliminary data.</text>
</comment>
<dbReference type="Proteomes" id="UP000178421">
    <property type="component" value="Unassembled WGS sequence"/>
</dbReference>
<organism evidence="2 3">
    <name type="scientific">Candidatus Wildermuthbacteria bacterium RIFCSPLOWO2_01_FULL_48_29</name>
    <dbReference type="NCBI Taxonomy" id="1802462"/>
    <lineage>
        <taxon>Bacteria</taxon>
        <taxon>Candidatus Wildermuthiibacteriota</taxon>
    </lineage>
</organism>
<name>A0A1G2RNI6_9BACT</name>
<evidence type="ECO:0000313" key="3">
    <source>
        <dbReference type="Proteomes" id="UP000178421"/>
    </source>
</evidence>